<gene>
    <name evidence="2" type="ORF">M407DRAFT_12274</name>
</gene>
<proteinExistence type="predicted"/>
<reference evidence="3" key="2">
    <citation type="submission" date="2015-01" db="EMBL/GenBank/DDBJ databases">
        <title>Evolutionary Origins and Diversification of the Mycorrhizal Mutualists.</title>
        <authorList>
            <consortium name="DOE Joint Genome Institute"/>
            <consortium name="Mycorrhizal Genomics Consortium"/>
            <person name="Kohler A."/>
            <person name="Kuo A."/>
            <person name="Nagy L.G."/>
            <person name="Floudas D."/>
            <person name="Copeland A."/>
            <person name="Barry K.W."/>
            <person name="Cichocki N."/>
            <person name="Veneault-Fourrey C."/>
            <person name="LaButti K."/>
            <person name="Lindquist E.A."/>
            <person name="Lipzen A."/>
            <person name="Lundell T."/>
            <person name="Morin E."/>
            <person name="Murat C."/>
            <person name="Riley R."/>
            <person name="Ohm R."/>
            <person name="Sun H."/>
            <person name="Tunlid A."/>
            <person name="Henrissat B."/>
            <person name="Grigoriev I.V."/>
            <person name="Hibbett D.S."/>
            <person name="Martin F."/>
        </authorList>
    </citation>
    <scope>NUCLEOTIDE SEQUENCE [LARGE SCALE GENOMIC DNA]</scope>
    <source>
        <strain evidence="3">MUT 4182</strain>
    </source>
</reference>
<evidence type="ECO:0000313" key="3">
    <source>
        <dbReference type="Proteomes" id="UP000054248"/>
    </source>
</evidence>
<accession>A0A0C3Q3G8</accession>
<keyword evidence="3" id="KW-1185">Reference proteome</keyword>
<sequence length="168" mass="19225">MPLNLTLEMPEGTSGLQPCPDDPENSLETRVAQILYGTVTWLFNISEDLYKRRADSRQCYQSGTSEAIAARIKNDKMISEFYLREMPEFEKRLQGFWDAMGSAKRDGRLTLGRDTIDIIELQGLCSMIQYRAADIGRLSDSASKPLWVGSIEDWWRFLFQSPPTSFQV</sequence>
<evidence type="ECO:0000313" key="2">
    <source>
        <dbReference type="EMBL" id="KIO17591.1"/>
    </source>
</evidence>
<feature type="region of interest" description="Disordered" evidence="1">
    <location>
        <begin position="1"/>
        <end position="22"/>
    </location>
</feature>
<dbReference type="AlphaFoldDB" id="A0A0C3Q3G8"/>
<dbReference type="EMBL" id="KN823364">
    <property type="protein sequence ID" value="KIO17591.1"/>
    <property type="molecule type" value="Genomic_DNA"/>
</dbReference>
<name>A0A0C3Q3G8_9AGAM</name>
<reference evidence="2 3" key="1">
    <citation type="submission" date="2014-04" db="EMBL/GenBank/DDBJ databases">
        <authorList>
            <consortium name="DOE Joint Genome Institute"/>
            <person name="Kuo A."/>
            <person name="Girlanda M."/>
            <person name="Perotto S."/>
            <person name="Kohler A."/>
            <person name="Nagy L.G."/>
            <person name="Floudas D."/>
            <person name="Copeland A."/>
            <person name="Barry K.W."/>
            <person name="Cichocki N."/>
            <person name="Veneault-Fourrey C."/>
            <person name="LaButti K."/>
            <person name="Lindquist E.A."/>
            <person name="Lipzen A."/>
            <person name="Lundell T."/>
            <person name="Morin E."/>
            <person name="Murat C."/>
            <person name="Sun H."/>
            <person name="Tunlid A."/>
            <person name="Henrissat B."/>
            <person name="Grigoriev I.V."/>
            <person name="Hibbett D.S."/>
            <person name="Martin F."/>
            <person name="Nordberg H.P."/>
            <person name="Cantor M.N."/>
            <person name="Hua S.X."/>
        </authorList>
    </citation>
    <scope>NUCLEOTIDE SEQUENCE [LARGE SCALE GENOMIC DNA]</scope>
    <source>
        <strain evidence="2 3">MUT 4182</strain>
    </source>
</reference>
<organism evidence="2 3">
    <name type="scientific">Tulasnella calospora MUT 4182</name>
    <dbReference type="NCBI Taxonomy" id="1051891"/>
    <lineage>
        <taxon>Eukaryota</taxon>
        <taxon>Fungi</taxon>
        <taxon>Dikarya</taxon>
        <taxon>Basidiomycota</taxon>
        <taxon>Agaricomycotina</taxon>
        <taxon>Agaricomycetes</taxon>
        <taxon>Cantharellales</taxon>
        <taxon>Tulasnellaceae</taxon>
        <taxon>Tulasnella</taxon>
    </lineage>
</organism>
<dbReference type="HOGENOM" id="CLU_1587713_0_0_1"/>
<dbReference type="Proteomes" id="UP000054248">
    <property type="component" value="Unassembled WGS sequence"/>
</dbReference>
<protein>
    <submittedName>
        <fullName evidence="2">Uncharacterized protein</fullName>
    </submittedName>
</protein>
<evidence type="ECO:0000256" key="1">
    <source>
        <dbReference type="SAM" id="MobiDB-lite"/>
    </source>
</evidence>